<comment type="similarity">
    <text evidence="1">Belongs to the LysR transcriptional regulatory family.</text>
</comment>
<dbReference type="InterPro" id="IPR000847">
    <property type="entry name" value="LysR_HTH_N"/>
</dbReference>
<dbReference type="PROSITE" id="PS50931">
    <property type="entry name" value="HTH_LYSR"/>
    <property type="match status" value="1"/>
</dbReference>
<dbReference type="CDD" id="cd08422">
    <property type="entry name" value="PBP2_CrgA_like"/>
    <property type="match status" value="1"/>
</dbReference>
<feature type="domain" description="HTH lysR-type" evidence="5">
    <location>
        <begin position="2"/>
        <end position="59"/>
    </location>
</feature>
<keyword evidence="4" id="KW-0804">Transcription</keyword>
<dbReference type="Proteomes" id="UP000664882">
    <property type="component" value="Unassembled WGS sequence"/>
</dbReference>
<gene>
    <name evidence="6" type="ORF">J3U76_11765</name>
</gene>
<accession>A0ABS3NIQ5</accession>
<dbReference type="Pfam" id="PF03466">
    <property type="entry name" value="LysR_substrate"/>
    <property type="match status" value="1"/>
</dbReference>
<dbReference type="InterPro" id="IPR036390">
    <property type="entry name" value="WH_DNA-bd_sf"/>
</dbReference>
<evidence type="ECO:0000313" key="6">
    <source>
        <dbReference type="EMBL" id="MBO1520293.1"/>
    </source>
</evidence>
<dbReference type="EMBL" id="JAGDFX010000014">
    <property type="protein sequence ID" value="MBO1520293.1"/>
    <property type="molecule type" value="Genomic_DNA"/>
</dbReference>
<proteinExistence type="inferred from homology"/>
<dbReference type="SUPFAM" id="SSF46785">
    <property type="entry name" value="Winged helix' DNA-binding domain"/>
    <property type="match status" value="1"/>
</dbReference>
<dbReference type="Gene3D" id="1.10.10.10">
    <property type="entry name" value="Winged helix-like DNA-binding domain superfamily/Winged helix DNA-binding domain"/>
    <property type="match status" value="1"/>
</dbReference>
<keyword evidence="7" id="KW-1185">Reference proteome</keyword>
<keyword evidence="2" id="KW-0805">Transcription regulation</keyword>
<dbReference type="InterPro" id="IPR005119">
    <property type="entry name" value="LysR_subst-bd"/>
</dbReference>
<dbReference type="PANTHER" id="PTHR30537:SF5">
    <property type="entry name" value="HTH-TYPE TRANSCRIPTIONAL ACTIVATOR TTDR-RELATED"/>
    <property type="match status" value="1"/>
</dbReference>
<evidence type="ECO:0000256" key="4">
    <source>
        <dbReference type="ARBA" id="ARBA00023163"/>
    </source>
</evidence>
<protein>
    <submittedName>
        <fullName evidence="6">LysR family transcriptional regulator</fullName>
    </submittedName>
</protein>
<dbReference type="InterPro" id="IPR036388">
    <property type="entry name" value="WH-like_DNA-bd_sf"/>
</dbReference>
<organism evidence="6 7">
    <name type="scientific">Oceanisphaera pacifica</name>
    <dbReference type="NCBI Taxonomy" id="2818389"/>
    <lineage>
        <taxon>Bacteria</taxon>
        <taxon>Pseudomonadati</taxon>
        <taxon>Pseudomonadota</taxon>
        <taxon>Gammaproteobacteria</taxon>
        <taxon>Aeromonadales</taxon>
        <taxon>Aeromonadaceae</taxon>
        <taxon>Oceanisphaera</taxon>
    </lineage>
</organism>
<dbReference type="PANTHER" id="PTHR30537">
    <property type="entry name" value="HTH-TYPE TRANSCRIPTIONAL REGULATOR"/>
    <property type="match status" value="1"/>
</dbReference>
<comment type="caution">
    <text evidence="6">The sequence shown here is derived from an EMBL/GenBank/DDBJ whole genome shotgun (WGS) entry which is preliminary data.</text>
</comment>
<dbReference type="Pfam" id="PF00126">
    <property type="entry name" value="HTH_1"/>
    <property type="match status" value="1"/>
</dbReference>
<dbReference type="RefSeq" id="WP_208006171.1">
    <property type="nucleotide sequence ID" value="NZ_JAGDFX010000014.1"/>
</dbReference>
<keyword evidence="3" id="KW-0238">DNA-binding</keyword>
<evidence type="ECO:0000256" key="1">
    <source>
        <dbReference type="ARBA" id="ARBA00009437"/>
    </source>
</evidence>
<dbReference type="InterPro" id="IPR058163">
    <property type="entry name" value="LysR-type_TF_proteobact-type"/>
</dbReference>
<evidence type="ECO:0000256" key="2">
    <source>
        <dbReference type="ARBA" id="ARBA00023015"/>
    </source>
</evidence>
<dbReference type="Gene3D" id="3.40.190.290">
    <property type="match status" value="1"/>
</dbReference>
<evidence type="ECO:0000259" key="5">
    <source>
        <dbReference type="PROSITE" id="PS50931"/>
    </source>
</evidence>
<evidence type="ECO:0000256" key="3">
    <source>
        <dbReference type="ARBA" id="ARBA00023125"/>
    </source>
</evidence>
<name>A0ABS3NIQ5_9GAMM</name>
<evidence type="ECO:0000313" key="7">
    <source>
        <dbReference type="Proteomes" id="UP000664882"/>
    </source>
</evidence>
<sequence>MPKVDDLVLFAQVIELGSFSKAAEVNELTNSVVSKRIARLERELGATLIYRTTRRLSLSKAGQVLYQQAQVIAQTSREAFDSVIDFNQSLQGHIKISVPTISGELVLAEAIAEFCELHPDISVDMSLDNRFVDPVNEGYDLVIRTGHLEDSNLVARHILESRWVICAAPKYISCHGMPMQPEDLLKHNCLIYSYQESGARDWLFTRNDTVYPLRVNGSFSTDNAAALRKAALAGHGLAYVPRCLVYPDLQAGTLVEVLPYQVGKVLGIYAVYPYSRQPPRRTKMLIEHIRSRYLDIKHYFNEVDHD</sequence>
<reference evidence="6 7" key="1">
    <citation type="submission" date="2021-03" db="EMBL/GenBank/DDBJ databases">
        <title>Oceanisphaera sp. nov., isolated from the intestine.</title>
        <authorList>
            <person name="Zhao L.-H."/>
            <person name="Shi L.-F."/>
        </authorList>
    </citation>
    <scope>NUCLEOTIDE SEQUENCE [LARGE SCALE GENOMIC DNA]</scope>
    <source>
        <strain evidence="6 7">DM8</strain>
    </source>
</reference>
<dbReference type="SUPFAM" id="SSF53850">
    <property type="entry name" value="Periplasmic binding protein-like II"/>
    <property type="match status" value="1"/>
</dbReference>